<comment type="caution">
    <text evidence="3">The sequence shown here is derived from an EMBL/GenBank/DDBJ whole genome shotgun (WGS) entry which is preliminary data.</text>
</comment>
<dbReference type="AlphaFoldDB" id="A0A558GMI5"/>
<proteinExistence type="predicted"/>
<name>A0A558GMI5_PAENT</name>
<dbReference type="OrthoDB" id="5189092at2"/>
<evidence type="ECO:0000313" key="3">
    <source>
        <dbReference type="EMBL" id="TVU58097.1"/>
    </source>
</evidence>
<keyword evidence="2" id="KW-0812">Transmembrane</keyword>
<dbReference type="Proteomes" id="UP000316500">
    <property type="component" value="Unassembled WGS sequence"/>
</dbReference>
<feature type="compositionally biased region" description="Low complexity" evidence="1">
    <location>
        <begin position="93"/>
        <end position="110"/>
    </location>
</feature>
<evidence type="ECO:0008006" key="5">
    <source>
        <dbReference type="Google" id="ProtNLM"/>
    </source>
</evidence>
<evidence type="ECO:0000313" key="4">
    <source>
        <dbReference type="Proteomes" id="UP000316500"/>
    </source>
</evidence>
<feature type="compositionally biased region" description="Polar residues" evidence="1">
    <location>
        <begin position="83"/>
        <end position="92"/>
    </location>
</feature>
<evidence type="ECO:0000256" key="2">
    <source>
        <dbReference type="SAM" id="Phobius"/>
    </source>
</evidence>
<keyword evidence="2" id="KW-1133">Transmembrane helix</keyword>
<feature type="compositionally biased region" description="Polar residues" evidence="1">
    <location>
        <begin position="1"/>
        <end position="10"/>
    </location>
</feature>
<organism evidence="3 4">
    <name type="scientific">Paenarthrobacter nitroguajacolicus</name>
    <name type="common">Arthrobacter nitroguajacolicus</name>
    <dbReference type="NCBI Taxonomy" id="211146"/>
    <lineage>
        <taxon>Bacteria</taxon>
        <taxon>Bacillati</taxon>
        <taxon>Actinomycetota</taxon>
        <taxon>Actinomycetes</taxon>
        <taxon>Micrococcales</taxon>
        <taxon>Micrococcaceae</taxon>
        <taxon>Paenarthrobacter</taxon>
    </lineage>
</organism>
<reference evidence="3 4" key="1">
    <citation type="submission" date="2019-07" db="EMBL/GenBank/DDBJ databases">
        <title>Diversity of Bacteria from Kongsfjorden, Arctic.</title>
        <authorList>
            <person name="Yu Y."/>
        </authorList>
    </citation>
    <scope>NUCLEOTIDE SEQUENCE [LARGE SCALE GENOMIC DNA]</scope>
    <source>
        <strain evidence="3 4">SM1928</strain>
    </source>
</reference>
<feature type="region of interest" description="Disordered" evidence="1">
    <location>
        <begin position="1"/>
        <end position="44"/>
    </location>
</feature>
<protein>
    <recommendedName>
        <fullName evidence="5">DUF4232 domain-containing protein</fullName>
    </recommendedName>
</protein>
<keyword evidence="2" id="KW-0472">Membrane</keyword>
<feature type="compositionally biased region" description="Low complexity" evidence="1">
    <location>
        <begin position="11"/>
        <end position="34"/>
    </location>
</feature>
<gene>
    <name evidence="3" type="ORF">FQP90_22105</name>
</gene>
<accession>A0A558GMI5</accession>
<feature type="region of interest" description="Disordered" evidence="1">
    <location>
        <begin position="78"/>
        <end position="110"/>
    </location>
</feature>
<evidence type="ECO:0000256" key="1">
    <source>
        <dbReference type="SAM" id="MobiDB-lite"/>
    </source>
</evidence>
<dbReference type="EMBL" id="VNFK01000028">
    <property type="protein sequence ID" value="TVU58097.1"/>
    <property type="molecule type" value="Genomic_DNA"/>
</dbReference>
<feature type="compositionally biased region" description="Basic residues" evidence="1">
    <location>
        <begin position="35"/>
        <end position="44"/>
    </location>
</feature>
<dbReference type="RefSeq" id="WP_144653218.1">
    <property type="nucleotide sequence ID" value="NZ_VNFK01000028.1"/>
</dbReference>
<feature type="transmembrane region" description="Helical" evidence="2">
    <location>
        <begin position="52"/>
        <end position="75"/>
    </location>
</feature>
<sequence>MANKGKQQSTARSSAPAKGAARGSSRAGAPGKSSPTKRRQPSPAVYRRRRQVVFGGLLLVIVLLVIGAVAITGAFTGQPEPQAVTTPDTSQAPTQGSAPTGTSSPSASPTPVCDFNLMTVTAKTDKPAYGAEEKPLLTMTITNGNAAPCEVNVGTSQMEYLVMSGADRIFSSKDCQTGGVDLIKTIQPGKSETANFPWQRNRTLEGCGAINAKPGGGGAYYTFEARLGNKASPKAVFQLN</sequence>